<dbReference type="InterPro" id="IPR010982">
    <property type="entry name" value="Lambda_DNA-bd_dom_sf"/>
</dbReference>
<dbReference type="AlphaFoldDB" id="A0A840ULY6"/>
<accession>A0A840ULY6</accession>
<sequence>MAKSFNTLKSKLSEASRVRIEKRVEAALEEMPLAELRQARKFTQQQIAETLNIKQASVSKMESQADMYISTLRRYVEAMGGELEIVAKFPEGSVKVENFQGLEVV</sequence>
<dbReference type="PROSITE" id="PS50943">
    <property type="entry name" value="HTH_CROC1"/>
    <property type="match status" value="1"/>
</dbReference>
<comment type="caution">
    <text evidence="2">The sequence shown here is derived from an EMBL/GenBank/DDBJ whole genome shotgun (WGS) entry which is preliminary data.</text>
</comment>
<evidence type="ECO:0000313" key="3">
    <source>
        <dbReference type="Proteomes" id="UP000539642"/>
    </source>
</evidence>
<evidence type="ECO:0000259" key="1">
    <source>
        <dbReference type="PROSITE" id="PS50943"/>
    </source>
</evidence>
<keyword evidence="3" id="KW-1185">Reference proteome</keyword>
<dbReference type="Pfam" id="PF13744">
    <property type="entry name" value="HTH_37"/>
    <property type="match status" value="1"/>
</dbReference>
<dbReference type="InterPro" id="IPR001387">
    <property type="entry name" value="Cro/C1-type_HTH"/>
</dbReference>
<reference evidence="2 3" key="1">
    <citation type="submission" date="2020-08" db="EMBL/GenBank/DDBJ databases">
        <title>Genomic Encyclopedia of Type Strains, Phase IV (KMG-IV): sequencing the most valuable type-strain genomes for metagenomic binning, comparative biology and taxonomic classification.</title>
        <authorList>
            <person name="Goeker M."/>
        </authorList>
    </citation>
    <scope>NUCLEOTIDE SEQUENCE [LARGE SCALE GENOMIC DNA]</scope>
    <source>
        <strain evidence="2 3">DSM 28570</strain>
    </source>
</reference>
<evidence type="ECO:0000313" key="2">
    <source>
        <dbReference type="EMBL" id="MBB5346792.1"/>
    </source>
</evidence>
<dbReference type="RefSeq" id="WP_183347927.1">
    <property type="nucleotide sequence ID" value="NZ_JACHEO010000001.1"/>
</dbReference>
<dbReference type="InterPro" id="IPR039554">
    <property type="entry name" value="HigA2-like_HTH"/>
</dbReference>
<dbReference type="GO" id="GO:0003677">
    <property type="term" value="F:DNA binding"/>
    <property type="evidence" value="ECO:0007669"/>
    <property type="project" value="UniProtKB-KW"/>
</dbReference>
<dbReference type="Gene3D" id="1.10.260.40">
    <property type="entry name" value="lambda repressor-like DNA-binding domains"/>
    <property type="match status" value="1"/>
</dbReference>
<name>A0A840ULY6_9BACT</name>
<dbReference type="EMBL" id="JACHEO010000001">
    <property type="protein sequence ID" value="MBB5346792.1"/>
    <property type="molecule type" value="Genomic_DNA"/>
</dbReference>
<dbReference type="SMART" id="SM00530">
    <property type="entry name" value="HTH_XRE"/>
    <property type="match status" value="1"/>
</dbReference>
<proteinExistence type="predicted"/>
<organism evidence="2 3">
    <name type="scientific">Desulfoprunum benzoelyticum</name>
    <dbReference type="NCBI Taxonomy" id="1506996"/>
    <lineage>
        <taxon>Bacteria</taxon>
        <taxon>Pseudomonadati</taxon>
        <taxon>Thermodesulfobacteriota</taxon>
        <taxon>Desulfobulbia</taxon>
        <taxon>Desulfobulbales</taxon>
        <taxon>Desulfobulbaceae</taxon>
        <taxon>Desulfoprunum</taxon>
    </lineage>
</organism>
<protein>
    <submittedName>
        <fullName evidence="2">DNA-binding transcriptional regulator YiaG</fullName>
    </submittedName>
</protein>
<dbReference type="Proteomes" id="UP000539642">
    <property type="component" value="Unassembled WGS sequence"/>
</dbReference>
<keyword evidence="2" id="KW-0238">DNA-binding</keyword>
<dbReference type="SUPFAM" id="SSF47413">
    <property type="entry name" value="lambda repressor-like DNA-binding domains"/>
    <property type="match status" value="1"/>
</dbReference>
<dbReference type="CDD" id="cd00093">
    <property type="entry name" value="HTH_XRE"/>
    <property type="match status" value="1"/>
</dbReference>
<gene>
    <name evidence="2" type="ORF">HNQ81_000499</name>
</gene>
<feature type="domain" description="HTH cro/C1-type" evidence="1">
    <location>
        <begin position="33"/>
        <end position="86"/>
    </location>
</feature>